<dbReference type="InterPro" id="IPR011547">
    <property type="entry name" value="SLC26A/SulP_dom"/>
</dbReference>
<dbReference type="InterPro" id="IPR002645">
    <property type="entry name" value="STAS_dom"/>
</dbReference>
<dbReference type="RefSeq" id="WP_017979692.1">
    <property type="nucleotide sequence ID" value="NZ_CP017578.1"/>
</dbReference>
<dbReference type="CDD" id="cd07042">
    <property type="entry name" value="STAS_SulP_like_sulfate_transporter"/>
    <property type="match status" value="1"/>
</dbReference>
<keyword evidence="6" id="KW-1185">Reference proteome</keyword>
<dbReference type="PANTHER" id="PTHR43310:SF1">
    <property type="entry name" value="SULFATE TRANSPORTER YBAR-RELATED"/>
    <property type="match status" value="1"/>
</dbReference>
<comment type="caution">
    <text evidence="5">The sequence shown here is derived from an EMBL/GenBank/DDBJ whole genome shotgun (WGS) entry which is preliminary data.</text>
</comment>
<keyword evidence="2" id="KW-0812">Transmembrane</keyword>
<evidence type="ECO:0000256" key="4">
    <source>
        <dbReference type="ARBA" id="ARBA00023136"/>
    </source>
</evidence>
<dbReference type="Pfam" id="PF01740">
    <property type="entry name" value="STAS"/>
    <property type="match status" value="1"/>
</dbReference>
<name>A0A175Y2H6_9SPHN</name>
<keyword evidence="3" id="KW-1133">Transmembrane helix</keyword>
<accession>A0A175Y2H6</accession>
<dbReference type="Pfam" id="PF00916">
    <property type="entry name" value="Sulfate_transp"/>
    <property type="match status" value="1"/>
</dbReference>
<organism evidence="5 6">
    <name type="scientific">Sphingomonas melonis TY</name>
    <dbReference type="NCBI Taxonomy" id="621456"/>
    <lineage>
        <taxon>Bacteria</taxon>
        <taxon>Pseudomonadati</taxon>
        <taxon>Pseudomonadota</taxon>
        <taxon>Alphaproteobacteria</taxon>
        <taxon>Sphingomonadales</taxon>
        <taxon>Sphingomonadaceae</taxon>
        <taxon>Sphingomonas</taxon>
    </lineage>
</organism>
<comment type="subcellular location">
    <subcellularLocation>
        <location evidence="1">Membrane</location>
        <topology evidence="1">Multi-pass membrane protein</topology>
    </subcellularLocation>
</comment>
<dbReference type="Proteomes" id="UP000078460">
    <property type="component" value="Unassembled WGS sequence"/>
</dbReference>
<evidence type="ECO:0000256" key="3">
    <source>
        <dbReference type="ARBA" id="ARBA00022989"/>
    </source>
</evidence>
<gene>
    <name evidence="5" type="ORF">AVM11_17750</name>
</gene>
<keyword evidence="4" id="KW-0472">Membrane</keyword>
<dbReference type="InterPro" id="IPR036513">
    <property type="entry name" value="STAS_dom_sf"/>
</dbReference>
<evidence type="ECO:0000256" key="1">
    <source>
        <dbReference type="ARBA" id="ARBA00004141"/>
    </source>
</evidence>
<dbReference type="SUPFAM" id="SSF52091">
    <property type="entry name" value="SpoIIaa-like"/>
    <property type="match status" value="1"/>
</dbReference>
<dbReference type="STRING" id="621456.BJP26_12790"/>
<evidence type="ECO:0000313" key="5">
    <source>
        <dbReference type="EMBL" id="KZB95014.1"/>
    </source>
</evidence>
<sequence length="489" mass="51375">MTFDFARYRAEWYSGPAAARRDILAGMVGTFALIPEVIAFSFVAGIDPQVGLFASFVIGIVIAIFGGRPAMISGAAGSVALVAAALVTAHGLSYLLAATVLAGLLQVLFGLLRLDVLMRFVSQSVRTGFVNALAILIFSAQVPQLLGVDWHTYAMIGLGLAIIYLTPRVTTVIPSPLICIVVLTAVSVAFPMPLRTIADLGRLPDALPAFALPAVPIEWRTLAIVAPYALAMAAVGLLESLMTARVVDDLTESGSDKAREATGLGLANVAAGLFGGIAGCGMIGQTVGNVRYGGRGRLSTLVAGVFLLVVMVPLRPWVAQVPVAALVAIMVMVSISTFSWGSLRDLARHPKVSGVVMLATVAVTVATHDLSAGVAVGVLLSGVFFAFKVMRMMRVDVAYDAGIDTRVYTVSGQVFFASAEMFADRFDLRDTATRVRIDLTHAHLWDVTAVAALDDVVAKMRSHGMVVELVGLNAASAVLVDRHAPLVMG</sequence>
<dbReference type="GO" id="GO:0016020">
    <property type="term" value="C:membrane"/>
    <property type="evidence" value="ECO:0007669"/>
    <property type="project" value="UniProtKB-SubCell"/>
</dbReference>
<dbReference type="GeneID" id="93797771"/>
<dbReference type="PANTHER" id="PTHR43310">
    <property type="entry name" value="SULFATE TRANSPORTER YBAR-RELATED"/>
    <property type="match status" value="1"/>
</dbReference>
<dbReference type="OrthoDB" id="9771198at2"/>
<dbReference type="EMBL" id="LQCK02000020">
    <property type="protein sequence ID" value="KZB95014.1"/>
    <property type="molecule type" value="Genomic_DNA"/>
</dbReference>
<reference evidence="5" key="1">
    <citation type="submission" date="2016-03" db="EMBL/GenBank/DDBJ databases">
        <title>Sphingomonas melonis TY, whole genome shotgun sequencing.</title>
        <authorList>
            <person name="Wang H."/>
            <person name="Zhu P."/>
        </authorList>
    </citation>
    <scope>NUCLEOTIDE SEQUENCE [LARGE SCALE GENOMIC DNA]</scope>
    <source>
        <strain evidence="5">TY</strain>
    </source>
</reference>
<protein>
    <submittedName>
        <fullName evidence="5">Sodium-independent anion transporter</fullName>
    </submittedName>
</protein>
<dbReference type="Gene3D" id="3.30.750.24">
    <property type="entry name" value="STAS domain"/>
    <property type="match status" value="1"/>
</dbReference>
<evidence type="ECO:0000256" key="2">
    <source>
        <dbReference type="ARBA" id="ARBA00022692"/>
    </source>
</evidence>
<dbReference type="KEGG" id="smy:BJP26_12790"/>
<evidence type="ECO:0000313" key="6">
    <source>
        <dbReference type="Proteomes" id="UP000078460"/>
    </source>
</evidence>
<proteinExistence type="predicted"/>
<dbReference type="PROSITE" id="PS50801">
    <property type="entry name" value="STAS"/>
    <property type="match status" value="1"/>
</dbReference>
<dbReference type="InterPro" id="IPR052706">
    <property type="entry name" value="Membrane-Transporter-like"/>
</dbReference>
<dbReference type="AlphaFoldDB" id="A0A175Y2H6"/>